<dbReference type="GO" id="GO:0003677">
    <property type="term" value="F:DNA binding"/>
    <property type="evidence" value="ECO:0007669"/>
    <property type="project" value="UniProtKB-KW"/>
</dbReference>
<evidence type="ECO:0000256" key="2">
    <source>
        <dbReference type="ARBA" id="ARBA00023125"/>
    </source>
</evidence>
<dbReference type="PANTHER" id="PTHR30136:SF23">
    <property type="entry name" value="DNA-BINDING TRANSCRIPTIONAL ACTIVATOR MHPR"/>
    <property type="match status" value="1"/>
</dbReference>
<gene>
    <name evidence="7" type="ORF">H0A72_13570</name>
</gene>
<evidence type="ECO:0000256" key="3">
    <source>
        <dbReference type="ARBA" id="ARBA00023163"/>
    </source>
</evidence>
<dbReference type="InterPro" id="IPR036388">
    <property type="entry name" value="WH-like_DNA-bd_sf"/>
</dbReference>
<dbReference type="GO" id="GO:0003700">
    <property type="term" value="F:DNA-binding transcription factor activity"/>
    <property type="evidence" value="ECO:0007669"/>
    <property type="project" value="TreeGrafter"/>
</dbReference>
<dbReference type="GO" id="GO:0045892">
    <property type="term" value="P:negative regulation of DNA-templated transcription"/>
    <property type="evidence" value="ECO:0007669"/>
    <property type="project" value="TreeGrafter"/>
</dbReference>
<sequence>MSPSDETSATYRLNKSLVKGLALLTEMNRNPNASGTISELAKSTGLHRTTVKRLLETLKQAGYVEHDLANNIYKLTFRVQQLSYGYRDTTLAMEVAWPHMRTLSQKIVWPCSLVAPEGDEMVVRTSTRPYSRLSFHPGMPGRRMPMLTTAAGRAYLAYTSEAARQTILNMLGNRPVPGNAAMRDSRFIKALIDQTRSQGYGSNFGEWDEEPKFGAYAVPICNTSGEAIVSLNVIFLTSALKEAGTKEKLLEALFDAAKRIEVAYAESSARMPDEPGPSQAYPDEG</sequence>
<dbReference type="EMBL" id="JACCEM010000007">
    <property type="protein sequence ID" value="NYT50341.1"/>
    <property type="molecule type" value="Genomic_DNA"/>
</dbReference>
<dbReference type="SUPFAM" id="SSF55781">
    <property type="entry name" value="GAF domain-like"/>
    <property type="match status" value="1"/>
</dbReference>
<dbReference type="InterPro" id="IPR014757">
    <property type="entry name" value="Tscrpt_reg_IclR_C"/>
</dbReference>
<dbReference type="Gene3D" id="3.30.450.40">
    <property type="match status" value="1"/>
</dbReference>
<dbReference type="Proteomes" id="UP000559809">
    <property type="component" value="Unassembled WGS sequence"/>
</dbReference>
<dbReference type="InterPro" id="IPR050707">
    <property type="entry name" value="HTH_MetabolicPath_Reg"/>
</dbReference>
<comment type="caution">
    <text evidence="7">The sequence shown here is derived from an EMBL/GenBank/DDBJ whole genome shotgun (WGS) entry which is preliminary data.</text>
</comment>
<proteinExistence type="predicted"/>
<dbReference type="PANTHER" id="PTHR30136">
    <property type="entry name" value="HELIX-TURN-HELIX TRANSCRIPTIONAL REGULATOR, ICLR FAMILY"/>
    <property type="match status" value="1"/>
</dbReference>
<dbReference type="SMART" id="SM00346">
    <property type="entry name" value="HTH_ICLR"/>
    <property type="match status" value="1"/>
</dbReference>
<evidence type="ECO:0000256" key="4">
    <source>
        <dbReference type="SAM" id="MobiDB-lite"/>
    </source>
</evidence>
<dbReference type="Gene3D" id="1.10.10.10">
    <property type="entry name" value="Winged helix-like DNA-binding domain superfamily/Winged helix DNA-binding domain"/>
    <property type="match status" value="1"/>
</dbReference>
<feature type="domain" description="HTH iclR-type" evidence="5">
    <location>
        <begin position="14"/>
        <end position="77"/>
    </location>
</feature>
<accession>A0A853G6P6</accession>
<evidence type="ECO:0000313" key="8">
    <source>
        <dbReference type="Proteomes" id="UP000559809"/>
    </source>
</evidence>
<evidence type="ECO:0000259" key="5">
    <source>
        <dbReference type="PROSITE" id="PS51077"/>
    </source>
</evidence>
<keyword evidence="3" id="KW-0804">Transcription</keyword>
<evidence type="ECO:0000256" key="1">
    <source>
        <dbReference type="ARBA" id="ARBA00023015"/>
    </source>
</evidence>
<dbReference type="SUPFAM" id="SSF46785">
    <property type="entry name" value="Winged helix' DNA-binding domain"/>
    <property type="match status" value="1"/>
</dbReference>
<protein>
    <submittedName>
        <fullName evidence="7">Helix-turn-helix domain-containing protein</fullName>
    </submittedName>
</protein>
<dbReference type="Pfam" id="PF01614">
    <property type="entry name" value="IclR_C"/>
    <property type="match status" value="1"/>
</dbReference>
<evidence type="ECO:0000313" key="7">
    <source>
        <dbReference type="EMBL" id="NYT50341.1"/>
    </source>
</evidence>
<keyword evidence="2" id="KW-0238">DNA-binding</keyword>
<dbReference type="RefSeq" id="WP_180156187.1">
    <property type="nucleotide sequence ID" value="NZ_JACCEM010000007.1"/>
</dbReference>
<dbReference type="PROSITE" id="PS51077">
    <property type="entry name" value="HTH_ICLR"/>
    <property type="match status" value="1"/>
</dbReference>
<feature type="region of interest" description="Disordered" evidence="4">
    <location>
        <begin position="265"/>
        <end position="285"/>
    </location>
</feature>
<dbReference type="InterPro" id="IPR005471">
    <property type="entry name" value="Tscrpt_reg_IclR_N"/>
</dbReference>
<dbReference type="AlphaFoldDB" id="A0A853G6P6"/>
<dbReference type="Pfam" id="PF09339">
    <property type="entry name" value="HTH_IclR"/>
    <property type="match status" value="1"/>
</dbReference>
<dbReference type="PROSITE" id="PS51078">
    <property type="entry name" value="ICLR_ED"/>
    <property type="match status" value="1"/>
</dbReference>
<organism evidence="7 8">
    <name type="scientific">Parapusillimonas granuli</name>
    <dbReference type="NCBI Taxonomy" id="380911"/>
    <lineage>
        <taxon>Bacteria</taxon>
        <taxon>Pseudomonadati</taxon>
        <taxon>Pseudomonadota</taxon>
        <taxon>Betaproteobacteria</taxon>
        <taxon>Burkholderiales</taxon>
        <taxon>Alcaligenaceae</taxon>
        <taxon>Parapusillimonas</taxon>
    </lineage>
</organism>
<keyword evidence="8" id="KW-1185">Reference proteome</keyword>
<name>A0A853G6P6_9BURK</name>
<reference evidence="7 8" key="1">
    <citation type="submission" date="2020-07" db="EMBL/GenBank/DDBJ databases">
        <title>Taxonomic revisions and descriptions of new bacterial species based on genomic comparisons in the high-G+C-content subgroup of the family Alcaligenaceae.</title>
        <authorList>
            <person name="Szabo A."/>
            <person name="Felfoldi T."/>
        </authorList>
    </citation>
    <scope>NUCLEOTIDE SEQUENCE [LARGE SCALE GENOMIC DNA]</scope>
    <source>
        <strain evidence="7 8">LMG 24012</strain>
    </source>
</reference>
<dbReference type="InterPro" id="IPR029016">
    <property type="entry name" value="GAF-like_dom_sf"/>
</dbReference>
<evidence type="ECO:0000259" key="6">
    <source>
        <dbReference type="PROSITE" id="PS51078"/>
    </source>
</evidence>
<dbReference type="InterPro" id="IPR036390">
    <property type="entry name" value="WH_DNA-bd_sf"/>
</dbReference>
<keyword evidence="1" id="KW-0805">Transcription regulation</keyword>
<feature type="domain" description="IclR-ED" evidence="6">
    <location>
        <begin position="78"/>
        <end position="266"/>
    </location>
</feature>